<evidence type="ECO:0000313" key="2">
    <source>
        <dbReference type="EMBL" id="GAA2196350.1"/>
    </source>
</evidence>
<reference evidence="3" key="1">
    <citation type="journal article" date="2019" name="Int. J. Syst. Evol. Microbiol.">
        <title>The Global Catalogue of Microorganisms (GCM) 10K type strain sequencing project: providing services to taxonomists for standard genome sequencing and annotation.</title>
        <authorList>
            <consortium name="The Broad Institute Genomics Platform"/>
            <consortium name="The Broad Institute Genome Sequencing Center for Infectious Disease"/>
            <person name="Wu L."/>
            <person name="Ma J."/>
        </authorList>
    </citation>
    <scope>NUCLEOTIDE SEQUENCE [LARGE SCALE GENOMIC DNA]</scope>
    <source>
        <strain evidence="3">JCM 16034</strain>
    </source>
</reference>
<evidence type="ECO:0000259" key="1">
    <source>
        <dbReference type="Pfam" id="PF01872"/>
    </source>
</evidence>
<dbReference type="InterPro" id="IPR024072">
    <property type="entry name" value="DHFR-like_dom_sf"/>
</dbReference>
<evidence type="ECO:0000313" key="3">
    <source>
        <dbReference type="Proteomes" id="UP001500432"/>
    </source>
</evidence>
<dbReference type="PANTHER" id="PTHR38011:SF2">
    <property type="entry name" value="BIFUNCTIONAL DEAMINASE-REDUCTASE DOMAIN PROTEIN"/>
    <property type="match status" value="1"/>
</dbReference>
<dbReference type="PANTHER" id="PTHR38011">
    <property type="entry name" value="DIHYDROFOLATE REDUCTASE FAMILY PROTEIN (AFU_ORTHOLOGUE AFUA_8G06820)"/>
    <property type="match status" value="1"/>
</dbReference>
<accession>A0ABP5N9P9</accession>
<dbReference type="SUPFAM" id="SSF53597">
    <property type="entry name" value="Dihydrofolate reductase-like"/>
    <property type="match status" value="1"/>
</dbReference>
<dbReference type="RefSeq" id="WP_344297443.1">
    <property type="nucleotide sequence ID" value="NZ_BAAAQW010000001.1"/>
</dbReference>
<dbReference type="EMBL" id="BAAAQW010000001">
    <property type="protein sequence ID" value="GAA2196350.1"/>
    <property type="molecule type" value="Genomic_DNA"/>
</dbReference>
<dbReference type="Pfam" id="PF01872">
    <property type="entry name" value="RibD_C"/>
    <property type="match status" value="1"/>
</dbReference>
<keyword evidence="3" id="KW-1185">Reference proteome</keyword>
<dbReference type="InterPro" id="IPR050765">
    <property type="entry name" value="Riboflavin_Biosynth_HTPR"/>
</dbReference>
<dbReference type="Proteomes" id="UP001500432">
    <property type="component" value="Unassembled WGS sequence"/>
</dbReference>
<gene>
    <name evidence="2" type="ORF">GCM10009849_01080</name>
</gene>
<proteinExistence type="predicted"/>
<feature type="domain" description="Bacterial bifunctional deaminase-reductase C-terminal" evidence="1">
    <location>
        <begin position="6"/>
        <end position="175"/>
    </location>
</feature>
<comment type="caution">
    <text evidence="2">The sequence shown here is derived from an EMBL/GenBank/DDBJ whole genome shotgun (WGS) entry which is preliminary data.</text>
</comment>
<name>A0ABP5N9P9_9MICC</name>
<sequence length="188" mass="20570">MGEIKVHEFITIDGVFEDPSWTVEWWPWDPKMEEAVGALTASASDILLGRRTFEMFAPAWSTRTAEDDPGAPFFNDTPKHVVTSGELAVDWNNSTALGTYDPESIRSLKDRTEGSIYISGSGQLVRALLADGLVDELHLFVYPIALGKGQRLWGEDGEAARLALKSSEAYTNGIVHLCYGPAAAPRQA</sequence>
<organism evidence="2 3">
    <name type="scientific">Sinomonas flava</name>
    <dbReference type="NCBI Taxonomy" id="496857"/>
    <lineage>
        <taxon>Bacteria</taxon>
        <taxon>Bacillati</taxon>
        <taxon>Actinomycetota</taxon>
        <taxon>Actinomycetes</taxon>
        <taxon>Micrococcales</taxon>
        <taxon>Micrococcaceae</taxon>
        <taxon>Sinomonas</taxon>
    </lineage>
</organism>
<protein>
    <submittedName>
        <fullName evidence="2">Dihydrofolate reductase family protein</fullName>
    </submittedName>
</protein>
<dbReference type="InterPro" id="IPR002734">
    <property type="entry name" value="RibDG_C"/>
</dbReference>
<dbReference type="Gene3D" id="3.40.430.10">
    <property type="entry name" value="Dihydrofolate Reductase, subunit A"/>
    <property type="match status" value="1"/>
</dbReference>